<dbReference type="NCBIfam" id="TIGR00023">
    <property type="entry name" value="glycerol-3-phosphate 1-O-acyltransferase PlsY"/>
    <property type="match status" value="1"/>
</dbReference>
<keyword evidence="1 10" id="KW-1003">Cell membrane</keyword>
<keyword evidence="9 10" id="KW-1208">Phospholipid metabolism</keyword>
<comment type="function">
    <text evidence="10">Catalyzes the transfer of an acyl group from acyl-phosphate (acyl-PO(4)) to glycerol-3-phosphate (G3P) to form lysophosphatidic acid (LPA). This enzyme utilizes acyl-phosphate as fatty acyl donor, but not acyl-CoA or acyl-ACP.</text>
</comment>
<dbReference type="GO" id="GO:0005886">
    <property type="term" value="C:plasma membrane"/>
    <property type="evidence" value="ECO:0007669"/>
    <property type="project" value="UniProtKB-SubCell"/>
</dbReference>
<dbReference type="InterPro" id="IPR003811">
    <property type="entry name" value="G3P_acylTferase_PlsY"/>
</dbReference>
<dbReference type="HAMAP" id="MF_01043">
    <property type="entry name" value="PlsY"/>
    <property type="match status" value="1"/>
</dbReference>
<feature type="transmembrane region" description="Helical" evidence="10">
    <location>
        <begin position="237"/>
        <end position="257"/>
    </location>
</feature>
<evidence type="ECO:0000256" key="6">
    <source>
        <dbReference type="ARBA" id="ARBA00023098"/>
    </source>
</evidence>
<protein>
    <recommendedName>
        <fullName evidence="10">Glycerol-3-phosphate acyltransferase</fullName>
    </recommendedName>
    <alternativeName>
        <fullName evidence="10">Acyl-PO4 G3P acyltransferase</fullName>
    </alternativeName>
    <alternativeName>
        <fullName evidence="10">Acyl-phosphate--glycerol-3-phosphate acyltransferase</fullName>
    </alternativeName>
    <alternativeName>
        <fullName evidence="10">G3P acyltransferase</fullName>
        <shortName evidence="10">GPAT</shortName>
        <ecNumber evidence="10">2.3.1.275</ecNumber>
    </alternativeName>
    <alternativeName>
        <fullName evidence="10">Lysophosphatidic acid synthase</fullName>
        <shortName evidence="10">LPA synthase</shortName>
    </alternativeName>
</protein>
<keyword evidence="4 10" id="KW-0812">Transmembrane</keyword>
<name>A0A831EIM0_ERWAM</name>
<keyword evidence="3 10" id="KW-0808">Transferase</keyword>
<proteinExistence type="inferred from homology"/>
<dbReference type="EC" id="2.3.1.275" evidence="10"/>
<evidence type="ECO:0000256" key="9">
    <source>
        <dbReference type="ARBA" id="ARBA00023264"/>
    </source>
</evidence>
<evidence type="ECO:0000313" key="11">
    <source>
        <dbReference type="EMBL" id="CCO92401.1"/>
    </source>
</evidence>
<dbReference type="UniPathway" id="UPA00085"/>
<comment type="caution">
    <text evidence="11">The sequence shown here is derived from an EMBL/GenBank/DDBJ whole genome shotgun (WGS) entry which is preliminary data.</text>
</comment>
<organism evidence="11 12">
    <name type="scientific">Erwinia amylovora NBRC 12687 = CFBP 1232</name>
    <dbReference type="NCBI Taxonomy" id="1219359"/>
    <lineage>
        <taxon>Bacteria</taxon>
        <taxon>Pseudomonadati</taxon>
        <taxon>Pseudomonadota</taxon>
        <taxon>Gammaproteobacteria</taxon>
        <taxon>Enterobacterales</taxon>
        <taxon>Erwiniaceae</taxon>
        <taxon>Erwinia</taxon>
    </lineage>
</organism>
<comment type="subunit">
    <text evidence="10">Probably interacts with PlsX.</text>
</comment>
<feature type="transmembrane region" description="Helical" evidence="10">
    <location>
        <begin position="102"/>
        <end position="127"/>
    </location>
</feature>
<dbReference type="AlphaFoldDB" id="A0A831EIM0"/>
<feature type="transmembrane region" description="Helical" evidence="10">
    <location>
        <begin position="179"/>
        <end position="198"/>
    </location>
</feature>
<keyword evidence="5 10" id="KW-1133">Transmembrane helix</keyword>
<keyword evidence="2 10" id="KW-0444">Lipid biosynthesis</keyword>
<evidence type="ECO:0000256" key="4">
    <source>
        <dbReference type="ARBA" id="ARBA00022692"/>
    </source>
</evidence>
<comment type="pathway">
    <text evidence="10">Lipid metabolism; phospholipid metabolism.</text>
</comment>
<reference evidence="11 12" key="2">
    <citation type="submission" date="2013-04" db="EMBL/GenBank/DDBJ databases">
        <title>Comparative genomics of 12 strains of Erwinia amylovora identifies a pan-genome with a large conserved core and provides insights into host specificity.</title>
        <authorList>
            <person name="Mann R.A."/>
            <person name="Smits T.H.M."/>
            <person name="Buehlmann A."/>
            <person name="Blom J."/>
            <person name="Goesmann A."/>
            <person name="Frey J.E."/>
            <person name="Plummer K.M."/>
            <person name="Beer S.V."/>
            <person name="Luck J."/>
            <person name="Duffy B."/>
            <person name="Rodoni B."/>
        </authorList>
    </citation>
    <scope>NUCLEOTIDE SEQUENCE [LARGE SCALE GENOMIC DNA]</scope>
    <source>
        <strain evidence="12">CFBP 1232</strain>
    </source>
</reference>
<evidence type="ECO:0000256" key="5">
    <source>
        <dbReference type="ARBA" id="ARBA00022989"/>
    </source>
</evidence>
<comment type="similarity">
    <text evidence="10">Belongs to the PlsY family.</text>
</comment>
<keyword evidence="7 10" id="KW-0472">Membrane</keyword>
<keyword evidence="8 10" id="KW-0594">Phospholipid biosynthesis</keyword>
<dbReference type="PANTHER" id="PTHR30309">
    <property type="entry name" value="INNER MEMBRANE PROTEIN YGIH"/>
    <property type="match status" value="1"/>
</dbReference>
<reference evidence="11 12" key="1">
    <citation type="submission" date="2012-11" db="EMBL/GenBank/DDBJ databases">
        <authorList>
            <person name="Linke B."/>
        </authorList>
    </citation>
    <scope>NUCLEOTIDE SEQUENCE [LARGE SCALE GENOMIC DNA]</scope>
    <source>
        <strain evidence="12">CFBP 1232</strain>
    </source>
</reference>
<dbReference type="Pfam" id="PF02660">
    <property type="entry name" value="G3P_acyltransf"/>
    <property type="match status" value="1"/>
</dbReference>
<evidence type="ECO:0000256" key="3">
    <source>
        <dbReference type="ARBA" id="ARBA00022679"/>
    </source>
</evidence>
<dbReference type="Proteomes" id="UP000013111">
    <property type="component" value="Unassembled WGS sequence"/>
</dbReference>
<dbReference type="SMART" id="SM01207">
    <property type="entry name" value="G3P_acyltransf"/>
    <property type="match status" value="1"/>
</dbReference>
<comment type="catalytic activity">
    <reaction evidence="10">
        <text>an acyl phosphate + sn-glycerol 3-phosphate = a 1-acyl-sn-glycero-3-phosphate + phosphate</text>
        <dbReference type="Rhea" id="RHEA:34075"/>
        <dbReference type="ChEBI" id="CHEBI:43474"/>
        <dbReference type="ChEBI" id="CHEBI:57597"/>
        <dbReference type="ChEBI" id="CHEBI:57970"/>
        <dbReference type="ChEBI" id="CHEBI:59918"/>
        <dbReference type="EC" id="2.3.1.275"/>
    </reaction>
</comment>
<dbReference type="PANTHER" id="PTHR30309:SF0">
    <property type="entry name" value="GLYCEROL-3-PHOSPHATE ACYLTRANSFERASE-RELATED"/>
    <property type="match status" value="1"/>
</dbReference>
<keyword evidence="6 10" id="KW-0443">Lipid metabolism</keyword>
<dbReference type="GO" id="GO:0043772">
    <property type="term" value="F:acyl-phosphate glycerol-3-phosphate acyltransferase activity"/>
    <property type="evidence" value="ECO:0007669"/>
    <property type="project" value="UniProtKB-UniRule"/>
</dbReference>
<sequence length="304" mass="33431">MINDRFCHVGIAQAIVYIVADSGFTIVPRHFDIEHQLLLNSLFPVINANGGDNGQLIDKYNIHDAALCFCYRRIPSPAVYAYYPRIPTTKRPPTRRNGVMSIFAPGMILFAYLCGSLSSAILVCRLFGLPDPRHHGSGNPGATNVLRIGGKGVAATVLVFDVFKGMLPVWLAYHLGATPFYLGLTAIAACLGHIYPVFFRFKGGKGVATALGAIAPIGWDLTGLMTGTWLLTVLLSGYSSLGAIVSALIAPFYVWWFKPQFTFPVAMLSCLILLRHHDNIQRLWRGQENKIRKKKQQQKGPGET</sequence>
<evidence type="ECO:0000256" key="10">
    <source>
        <dbReference type="HAMAP-Rule" id="MF_01043"/>
    </source>
</evidence>
<keyword evidence="11" id="KW-0012">Acyltransferase</keyword>
<evidence type="ECO:0000256" key="1">
    <source>
        <dbReference type="ARBA" id="ARBA00022475"/>
    </source>
</evidence>
<dbReference type="EMBL" id="CAPB01000005">
    <property type="protein sequence ID" value="CCO92401.1"/>
    <property type="molecule type" value="Genomic_DNA"/>
</dbReference>
<evidence type="ECO:0000256" key="7">
    <source>
        <dbReference type="ARBA" id="ARBA00023136"/>
    </source>
</evidence>
<evidence type="ECO:0000256" key="8">
    <source>
        <dbReference type="ARBA" id="ARBA00023209"/>
    </source>
</evidence>
<evidence type="ECO:0000256" key="2">
    <source>
        <dbReference type="ARBA" id="ARBA00022516"/>
    </source>
</evidence>
<accession>A0A831EIM0</accession>
<comment type="subcellular location">
    <subcellularLocation>
        <location evidence="10">Cell membrane</location>
        <topology evidence="10">Multi-pass membrane protein</topology>
    </subcellularLocation>
</comment>
<gene>
    <name evidence="11" type="primary">ygiH</name>
    <name evidence="10" type="synonym">plsY</name>
    <name evidence="11" type="ORF">BN437_0436</name>
</gene>
<feature type="transmembrane region" description="Helical" evidence="10">
    <location>
        <begin position="210"/>
        <end position="231"/>
    </location>
</feature>
<dbReference type="GO" id="GO:0008654">
    <property type="term" value="P:phospholipid biosynthetic process"/>
    <property type="evidence" value="ECO:0007669"/>
    <property type="project" value="UniProtKB-UniRule"/>
</dbReference>
<evidence type="ECO:0000313" key="12">
    <source>
        <dbReference type="Proteomes" id="UP000013111"/>
    </source>
</evidence>